<comment type="pathway">
    <text evidence="2 10">Amino-acid biosynthesis; L-tryptophan biosynthesis; L-tryptophan from chorismate: step 5/5.</text>
</comment>
<sequence length="416" mass="45163">MNTAAAEVTEGETLQRPDATGHYGKFGGRFVPETLVSALNELTAAYEEAMADPAFKEELDHLLKHYVGRASPLYHAERLSERYRRPDGSRPEIYLKREDLNHTGAHKINNSLGQALLCKRMGKKRIIAETGAGQHGVATATVCARAGLECVVYMGEKDMERQALNVFRMRLLGADVRPVTSGTRTLKDATSEAIRDWVTNVETTHYILGSVAGPHPFPMMVRDFHACIGKETRQQAQEAWGGKPDILIACVGGGSNAMGLFHEFVDDKDVRLIGVEAGGEGIDTDKHAATMALGRPGVLHGSYSLLIQDEEGQVVDPHSISAGLDYPGVGPEHSFLQDVGRAEYHSVTDKEALQAFQDLSRLEGIIPALETSHALAYLDRLCPTVPDGTRIVLNCSGRGDKDVTNAATYLPHLAGN</sequence>
<dbReference type="Proteomes" id="UP001055712">
    <property type="component" value="Unassembled WGS sequence"/>
</dbReference>
<dbReference type="FunFam" id="3.40.50.1100:FF:000001">
    <property type="entry name" value="Tryptophan synthase beta chain"/>
    <property type="match status" value="1"/>
</dbReference>
<proteinExistence type="inferred from homology"/>
<evidence type="ECO:0000256" key="3">
    <source>
        <dbReference type="ARBA" id="ARBA00012043"/>
    </source>
</evidence>
<dbReference type="AlphaFoldDB" id="A0A9D4TNS6"/>
<organism evidence="13 14">
    <name type="scientific">Chlorella vulgaris</name>
    <name type="common">Green alga</name>
    <dbReference type="NCBI Taxonomy" id="3077"/>
    <lineage>
        <taxon>Eukaryota</taxon>
        <taxon>Viridiplantae</taxon>
        <taxon>Chlorophyta</taxon>
        <taxon>core chlorophytes</taxon>
        <taxon>Trebouxiophyceae</taxon>
        <taxon>Chlorellales</taxon>
        <taxon>Chlorellaceae</taxon>
        <taxon>Chlorella clade</taxon>
        <taxon>Chlorella</taxon>
    </lineage>
</organism>
<evidence type="ECO:0000256" key="11">
    <source>
        <dbReference type="SAM" id="MobiDB-lite"/>
    </source>
</evidence>
<dbReference type="GO" id="GO:0005737">
    <property type="term" value="C:cytoplasm"/>
    <property type="evidence" value="ECO:0007669"/>
    <property type="project" value="TreeGrafter"/>
</dbReference>
<reference evidence="13" key="1">
    <citation type="journal article" date="2019" name="Plant J.">
        <title>Chlorella vulgaris genome assembly and annotation reveals the molecular basis for metabolic acclimation to high light conditions.</title>
        <authorList>
            <person name="Cecchin M."/>
            <person name="Marcolungo L."/>
            <person name="Rossato M."/>
            <person name="Girolomoni L."/>
            <person name="Cosentino E."/>
            <person name="Cuine S."/>
            <person name="Li-Beisson Y."/>
            <person name="Delledonne M."/>
            <person name="Ballottari M."/>
        </authorList>
    </citation>
    <scope>NUCLEOTIDE SEQUENCE</scope>
    <source>
        <strain evidence="13">211/11P</strain>
    </source>
</reference>
<dbReference type="EMBL" id="SIDB01000007">
    <property type="protein sequence ID" value="KAI3430580.1"/>
    <property type="molecule type" value="Genomic_DNA"/>
</dbReference>
<evidence type="ECO:0000256" key="10">
    <source>
        <dbReference type="RuleBase" id="RU003663"/>
    </source>
</evidence>
<dbReference type="InterPro" id="IPR006653">
    <property type="entry name" value="Trp_synth_b_CS"/>
</dbReference>
<dbReference type="InterPro" id="IPR001926">
    <property type="entry name" value="TrpB-like_PALP"/>
</dbReference>
<dbReference type="FunFam" id="3.40.50.1100:FF:000004">
    <property type="entry name" value="Tryptophan synthase beta chain"/>
    <property type="match status" value="1"/>
</dbReference>
<dbReference type="PANTHER" id="PTHR48077:SF3">
    <property type="entry name" value="TRYPTOPHAN SYNTHASE"/>
    <property type="match status" value="1"/>
</dbReference>
<evidence type="ECO:0000256" key="9">
    <source>
        <dbReference type="ARBA" id="ARBA00049047"/>
    </source>
</evidence>
<dbReference type="NCBIfam" id="TIGR00263">
    <property type="entry name" value="trpB"/>
    <property type="match status" value="1"/>
</dbReference>
<dbReference type="PROSITE" id="PS00168">
    <property type="entry name" value="TRP_SYNTHASE_BETA"/>
    <property type="match status" value="1"/>
</dbReference>
<evidence type="ECO:0000256" key="1">
    <source>
        <dbReference type="ARBA" id="ARBA00001933"/>
    </source>
</evidence>
<accession>A0A9D4TNS6</accession>
<evidence type="ECO:0000256" key="4">
    <source>
        <dbReference type="ARBA" id="ARBA00022605"/>
    </source>
</evidence>
<dbReference type="InterPro" id="IPR006654">
    <property type="entry name" value="Trp_synth_beta"/>
</dbReference>
<dbReference type="Gene3D" id="3.40.50.1100">
    <property type="match status" value="2"/>
</dbReference>
<dbReference type="EC" id="4.2.1.20" evidence="3 10"/>
<comment type="caution">
    <text evidence="13">The sequence shown here is derived from an EMBL/GenBank/DDBJ whole genome shotgun (WGS) entry which is preliminary data.</text>
</comment>
<dbReference type="OrthoDB" id="10050244at2759"/>
<evidence type="ECO:0000256" key="5">
    <source>
        <dbReference type="ARBA" id="ARBA00022822"/>
    </source>
</evidence>
<feature type="domain" description="Tryptophan synthase beta chain-like PALP" evidence="12">
    <location>
        <begin position="69"/>
        <end position="397"/>
    </location>
</feature>
<dbReference type="CDD" id="cd06446">
    <property type="entry name" value="Trp-synth_B"/>
    <property type="match status" value="1"/>
</dbReference>
<evidence type="ECO:0000259" key="12">
    <source>
        <dbReference type="Pfam" id="PF00291"/>
    </source>
</evidence>
<reference evidence="13" key="2">
    <citation type="submission" date="2020-11" db="EMBL/GenBank/DDBJ databases">
        <authorList>
            <person name="Cecchin M."/>
            <person name="Marcolungo L."/>
            <person name="Rossato M."/>
            <person name="Girolomoni L."/>
            <person name="Cosentino E."/>
            <person name="Cuine S."/>
            <person name="Li-Beisson Y."/>
            <person name="Delledonne M."/>
            <person name="Ballottari M."/>
        </authorList>
    </citation>
    <scope>NUCLEOTIDE SEQUENCE</scope>
    <source>
        <strain evidence="13">211/11P</strain>
        <tissue evidence="13">Whole cell</tissue>
    </source>
</reference>
<keyword evidence="5 10" id="KW-0822">Tryptophan biosynthesis</keyword>
<name>A0A9D4TNS6_CHLVU</name>
<dbReference type="PIRSF" id="PIRSF001413">
    <property type="entry name" value="Trp_syn_beta"/>
    <property type="match status" value="1"/>
</dbReference>
<keyword evidence="7 10" id="KW-0057">Aromatic amino acid biosynthesis</keyword>
<feature type="region of interest" description="Disordered" evidence="11">
    <location>
        <begin position="1"/>
        <end position="21"/>
    </location>
</feature>
<dbReference type="SUPFAM" id="SSF53686">
    <property type="entry name" value="Tryptophan synthase beta subunit-like PLP-dependent enzymes"/>
    <property type="match status" value="1"/>
</dbReference>
<keyword evidence="14" id="KW-1185">Reference proteome</keyword>
<evidence type="ECO:0000256" key="2">
    <source>
        <dbReference type="ARBA" id="ARBA00004733"/>
    </source>
</evidence>
<keyword evidence="6 10" id="KW-0663">Pyridoxal phosphate</keyword>
<dbReference type="PANTHER" id="PTHR48077">
    <property type="entry name" value="TRYPTOPHAN SYNTHASE-RELATED"/>
    <property type="match status" value="1"/>
</dbReference>
<evidence type="ECO:0000313" key="14">
    <source>
        <dbReference type="Proteomes" id="UP001055712"/>
    </source>
</evidence>
<dbReference type="InterPro" id="IPR023026">
    <property type="entry name" value="Trp_synth_beta/beta-like"/>
</dbReference>
<dbReference type="GO" id="GO:0004834">
    <property type="term" value="F:tryptophan synthase activity"/>
    <property type="evidence" value="ECO:0007669"/>
    <property type="project" value="UniProtKB-EC"/>
</dbReference>
<dbReference type="HAMAP" id="MF_00133">
    <property type="entry name" value="Trp_synth_beta"/>
    <property type="match status" value="1"/>
</dbReference>
<keyword evidence="8 10" id="KW-0456">Lyase</keyword>
<evidence type="ECO:0000313" key="13">
    <source>
        <dbReference type="EMBL" id="KAI3430580.1"/>
    </source>
</evidence>
<dbReference type="InterPro" id="IPR036052">
    <property type="entry name" value="TrpB-like_PALP_sf"/>
</dbReference>
<evidence type="ECO:0000256" key="6">
    <source>
        <dbReference type="ARBA" id="ARBA00022898"/>
    </source>
</evidence>
<evidence type="ECO:0000256" key="7">
    <source>
        <dbReference type="ARBA" id="ARBA00023141"/>
    </source>
</evidence>
<comment type="catalytic activity">
    <reaction evidence="9 10">
        <text>(1S,2R)-1-C-(indol-3-yl)glycerol 3-phosphate + L-serine = D-glyceraldehyde 3-phosphate + L-tryptophan + H2O</text>
        <dbReference type="Rhea" id="RHEA:10532"/>
        <dbReference type="ChEBI" id="CHEBI:15377"/>
        <dbReference type="ChEBI" id="CHEBI:33384"/>
        <dbReference type="ChEBI" id="CHEBI:57912"/>
        <dbReference type="ChEBI" id="CHEBI:58866"/>
        <dbReference type="ChEBI" id="CHEBI:59776"/>
        <dbReference type="EC" id="4.2.1.20"/>
    </reaction>
</comment>
<dbReference type="Pfam" id="PF00291">
    <property type="entry name" value="PALP"/>
    <property type="match status" value="1"/>
</dbReference>
<gene>
    <name evidence="13" type="ORF">D9Q98_005173</name>
</gene>
<evidence type="ECO:0000256" key="8">
    <source>
        <dbReference type="ARBA" id="ARBA00023239"/>
    </source>
</evidence>
<protein>
    <recommendedName>
        <fullName evidence="3 10">Tryptophan synthase</fullName>
        <ecNumber evidence="3 10">4.2.1.20</ecNumber>
    </recommendedName>
</protein>
<comment type="cofactor">
    <cofactor evidence="1 10">
        <name>pyridoxal 5'-phosphate</name>
        <dbReference type="ChEBI" id="CHEBI:597326"/>
    </cofactor>
</comment>
<keyword evidence="4 10" id="KW-0028">Amino-acid biosynthesis</keyword>